<proteinExistence type="predicted"/>
<evidence type="ECO:0000313" key="1">
    <source>
        <dbReference type="EMBL" id="TNL95725.1"/>
    </source>
</evidence>
<comment type="caution">
    <text evidence="1">The sequence shown here is derived from an EMBL/GenBank/DDBJ whole genome shotgun (WGS) entry which is preliminary data.</text>
</comment>
<evidence type="ECO:0000313" key="2">
    <source>
        <dbReference type="Proteomes" id="UP000312032"/>
    </source>
</evidence>
<organism evidence="1 2">
    <name type="scientific">Corynebacterium tapiri</name>
    <dbReference type="NCBI Taxonomy" id="1448266"/>
    <lineage>
        <taxon>Bacteria</taxon>
        <taxon>Bacillati</taxon>
        <taxon>Actinomycetota</taxon>
        <taxon>Actinomycetes</taxon>
        <taxon>Mycobacteriales</taxon>
        <taxon>Corynebacteriaceae</taxon>
        <taxon>Corynebacterium</taxon>
    </lineage>
</organism>
<dbReference type="Proteomes" id="UP000312032">
    <property type="component" value="Unassembled WGS sequence"/>
</dbReference>
<dbReference type="AlphaFoldDB" id="A0A5C4U2T1"/>
<keyword evidence="2" id="KW-1185">Reference proteome</keyword>
<dbReference type="EMBL" id="VDHJ01000012">
    <property type="protein sequence ID" value="TNL95725.1"/>
    <property type="molecule type" value="Genomic_DNA"/>
</dbReference>
<reference evidence="1 2" key="1">
    <citation type="submission" date="2019-06" db="EMBL/GenBank/DDBJ databases">
        <authorList>
            <person name="Li J."/>
        </authorList>
    </citation>
    <scope>NUCLEOTIDE SEQUENCE [LARGE SCALE GENOMIC DNA]</scope>
    <source>
        <strain evidence="1 2">LMG 28165</strain>
    </source>
</reference>
<name>A0A5C4U2T1_9CORY</name>
<accession>A0A5C4U2T1</accession>
<gene>
    <name evidence="1" type="ORF">FHE74_09010</name>
</gene>
<protein>
    <submittedName>
        <fullName evidence="1">DUF4265 domain-containing protein</fullName>
    </submittedName>
</protein>
<dbReference type="OrthoDB" id="4406783at2"/>
<dbReference type="InterPro" id="IPR025361">
    <property type="entry name" value="DUF4265"/>
</dbReference>
<sequence length="139" mass="15019">MLPQPRLARVTDQTVVATCGSTKEELRARALGQGRFVLTSIPFVCADVALGDIVACVKVAQRWHVDRVEVRGGNSTLRILPHGVDVASPLLQLGLAVEEGPAGVIAVNVGPDDPREGLMEWLEQLREQEVVEVSPGYWA</sequence>
<dbReference type="Pfam" id="PF14085">
    <property type="entry name" value="DUF4265"/>
    <property type="match status" value="1"/>
</dbReference>